<dbReference type="AlphaFoldDB" id="A0A1G7J800"/>
<sequence>MKKQIFYLLIFLFGLQVSAQKVESLNLKKYKIAVLSDSLRESSGLTNISERLFSFNDSGNTSEIFEIKAGSSHIAKTFQTGLKNIDWEAITNDGGNFYVGEFGNNLGTRKDLKVYQIPFRNDSLIVDSIKTISFFYPEQTDFTPKNTNNNFDAEAMIFLDGNIHLFTKEWITNTVSHYVIDKNLTENQPAQKLESFNTGFVVTDASIFENKLYVVGYTKNASVYLMTFEKDETGNLFFNKPLKKYSLGRAYNVGQIEGITAGEKGIYISGERFSIKIKKVPQSLYFIPFKDLE</sequence>
<name>A0A1G7J800_9FLAO</name>
<reference evidence="2" key="1">
    <citation type="submission" date="2016-10" db="EMBL/GenBank/DDBJ databases">
        <authorList>
            <person name="Varghese N."/>
            <person name="Submissions S."/>
        </authorList>
    </citation>
    <scope>NUCLEOTIDE SEQUENCE [LARGE SCALE GENOMIC DNA]</scope>
    <source>
        <strain evidence="2">DSM 19684</strain>
    </source>
</reference>
<organism evidence="1 2">
    <name type="scientific">Epilithonimonas hungarica</name>
    <dbReference type="NCBI Taxonomy" id="454006"/>
    <lineage>
        <taxon>Bacteria</taxon>
        <taxon>Pseudomonadati</taxon>
        <taxon>Bacteroidota</taxon>
        <taxon>Flavobacteriia</taxon>
        <taxon>Flavobacteriales</taxon>
        <taxon>Weeksellaceae</taxon>
        <taxon>Chryseobacterium group</taxon>
        <taxon>Epilithonimonas</taxon>
    </lineage>
</organism>
<keyword evidence="2" id="KW-1185">Reference proteome</keyword>
<dbReference type="SUPFAM" id="SSF63825">
    <property type="entry name" value="YWTD domain"/>
    <property type="match status" value="1"/>
</dbReference>
<dbReference type="Proteomes" id="UP000199203">
    <property type="component" value="Unassembled WGS sequence"/>
</dbReference>
<dbReference type="STRING" id="454006.SAMN05421825_1303"/>
<dbReference type="RefSeq" id="WP_089872370.1">
    <property type="nucleotide sequence ID" value="NZ_FNBH01000001.1"/>
</dbReference>
<dbReference type="EMBL" id="FNBH01000001">
    <property type="protein sequence ID" value="SDF21003.1"/>
    <property type="molecule type" value="Genomic_DNA"/>
</dbReference>
<gene>
    <name evidence="1" type="ORF">SAMN05421825_1303</name>
</gene>
<dbReference type="OrthoDB" id="9798438at2"/>
<evidence type="ECO:0000313" key="1">
    <source>
        <dbReference type="EMBL" id="SDF21003.1"/>
    </source>
</evidence>
<proteinExistence type="predicted"/>
<accession>A0A1G7J800</accession>
<protein>
    <submittedName>
        <fullName evidence="1">Uncharacterized protein</fullName>
    </submittedName>
</protein>
<evidence type="ECO:0000313" key="2">
    <source>
        <dbReference type="Proteomes" id="UP000199203"/>
    </source>
</evidence>